<dbReference type="OrthoDB" id="7164883at2"/>
<dbReference type="Proteomes" id="UP000175679">
    <property type="component" value="Unassembled WGS sequence"/>
</dbReference>
<accession>A0A1E7QJQ7</accession>
<protein>
    <submittedName>
        <fullName evidence="1">Uncharacterized protein</fullName>
    </submittedName>
</protein>
<dbReference type="AlphaFoldDB" id="A0A1E7QJQ7"/>
<evidence type="ECO:0000313" key="2">
    <source>
        <dbReference type="Proteomes" id="UP000175679"/>
    </source>
</evidence>
<comment type="caution">
    <text evidence="1">The sequence shown here is derived from an EMBL/GenBank/DDBJ whole genome shotgun (WGS) entry which is preliminary data.</text>
</comment>
<proteinExistence type="predicted"/>
<dbReference type="SUPFAM" id="SSF52540">
    <property type="entry name" value="P-loop containing nucleoside triphosphate hydrolases"/>
    <property type="match status" value="1"/>
</dbReference>
<name>A0A1E7QJQ7_WOLPI</name>
<dbReference type="EMBL" id="MJMG01000006">
    <property type="protein sequence ID" value="OEY86708.1"/>
    <property type="molecule type" value="Genomic_DNA"/>
</dbReference>
<sequence>MDIIKAAEQVYNSYLLWYKLDELSCDNGKKLSSVISEVIDKNNTEIELKLNNTQYTIQVNYNNKENGSYELTALASNVISEVKHVSEYSDEDIIALWASSKVSFEKIPSKKDSRGFATYVRDEVRQKDVKVGGLGKMVPFNLRFHNFYKVIEMLKIDNIPLRKKLRLANNAAPGSGKTGDIALLKLLAYFANIPCITLVPTDLLKKEMHDFDRKFLPDIVADAFALSLNDNNTEYATSTFEEAFNEKWCAVNNLYDERSENRPALICIDEARELTQKPKLLKNASKLSCHNAMVIFTATPDSLLNKSLGIKQQILLSPKEKVAFEIGRLPIIHHSKIKSSNIQEVSQTVNSSQNLAPVQVINLARDYINKVENTYVKLNKKGNMVEQLGTTRNVTGNVSQAFINDVSQLLDSQSYKVGIIAAEEDQFDNIYDAIFSNSSLKEREEQSKRSLIRAVKELNLGLNDDRIELLIEENVNTQPVRNLLPSIKLCNIIDALNEYKKSSKIVTKDGIKTFIQDKYKITDSHETLNYNSQITDAIVELNGIRSEYSENVKRNYPADKKLHEYIFTTFPKIAAFCKQDVVVSQSVDKGISRLSIDEEGNSYQASYIVEDNTGNIKNMISMIKSGFVPYIISKELAVGFDSKKIDKAVVISTSSNSSVSDPMLLFQVMGRVGRSNRRGGSVFFDVFTTHDIYLDIENINALSGEEILAKLERGNQEYQRNRQSTVDLVAYDPLCHDNRITNGASRASPIAGWIGAVTNTITGVTNQLYFSLKNLIASSEHAQTHEVAQIQCDAADVSATLLLASVAAMKITGQKYIHTVDQASFSSETQANVWYITNDIIEKFEQALKNAAEKSGVTMTSLYFNPMSISSAIDNKIRNGQYSQVRDILYSAAKNVCTHSNQTEKFLDIIKGDITNIISNKTISNNSVASTAVKSIECLNNDKVPLSSINGIAVERIKGNLNNTLMYSGI</sequence>
<organism evidence="1 2">
    <name type="scientific">Wolbachia pipientis</name>
    <dbReference type="NCBI Taxonomy" id="955"/>
    <lineage>
        <taxon>Bacteria</taxon>
        <taxon>Pseudomonadati</taxon>
        <taxon>Pseudomonadota</taxon>
        <taxon>Alphaproteobacteria</taxon>
        <taxon>Rickettsiales</taxon>
        <taxon>Anaplasmataceae</taxon>
        <taxon>Wolbachieae</taxon>
        <taxon>Wolbachia</taxon>
    </lineage>
</organism>
<dbReference type="RefSeq" id="WP_070065037.1">
    <property type="nucleotide sequence ID" value="NZ_MJMG01000006.1"/>
</dbReference>
<dbReference type="InterPro" id="IPR027417">
    <property type="entry name" value="P-loop_NTPase"/>
</dbReference>
<keyword evidence="2" id="KW-1185">Reference proteome</keyword>
<reference evidence="1 2" key="1">
    <citation type="submission" date="2016-09" db="EMBL/GenBank/DDBJ databases">
        <title>Genomic evidence for plant-parasitic nematodes as the earliest Wolbachia hosts.</title>
        <authorList>
            <person name="Brown A.M."/>
            <person name="Wasala S.K."/>
            <person name="Howe D.K."/>
            <person name="Peetz A.B."/>
            <person name="Zasada I.A."/>
            <person name="Denver D.R."/>
        </authorList>
    </citation>
    <scope>NUCLEOTIDE SEQUENCE [LARGE SCALE GENOMIC DNA]</scope>
    <source>
        <strain evidence="2">wPpe</strain>
    </source>
</reference>
<evidence type="ECO:0000313" key="1">
    <source>
        <dbReference type="EMBL" id="OEY86708.1"/>
    </source>
</evidence>
<gene>
    <name evidence="1" type="ORF">BIY23_02510</name>
</gene>